<name>A0A9E9NQG2_BETPL</name>
<dbReference type="AlphaFoldDB" id="A0A9E9NQG2"/>
<proteinExistence type="evidence at transcript level"/>
<evidence type="ECO:0000256" key="3">
    <source>
        <dbReference type="RuleBase" id="RU003718"/>
    </source>
</evidence>
<sequence>MPGTKSSEEKHVAFLAFPFASHALVGLSLLRKLANAAPDVHFSFLNTAKSTESLLSKSRADDVPQNIKFYQVSDGVPDGHVLTGKPTEPENFFLKATPDNLKTGLDVAVAETGMRITCLLSDVFLTSAAEIAEDLNVPWIPIWVSFPCCLSAHIYTDVIRERGVSGSGTVDFIPGLPPMRAVDLPKEVLITGNGEESPFSRTLSQIGSVIPRATAVVMGFFEKLNSPPLNHDLKSKLQKVLHVGFFSLSLPAPPLQPSSSDPTGCLSWLDDKKPGSVAYVGFGTLALLPREELIAVAEALETSGVPFIWSLNDKSKELLPKGFLEKTRTHGKVVPWTPQTQILAHASVGVFVTHCGGNSVCESIANGIPLIGRPFFGDHHMIGRMIEEWGIGVRVEGGVITKNRLLKCLELVLGHEQGMVMREKAEALKEVVLKAVDSATQDFNSLVDLISVS</sequence>
<dbReference type="PROSITE" id="PS00375">
    <property type="entry name" value="UDPGT"/>
    <property type="match status" value="1"/>
</dbReference>
<dbReference type="GO" id="GO:0035251">
    <property type="term" value="F:UDP-glucosyltransferase activity"/>
    <property type="evidence" value="ECO:0007669"/>
    <property type="project" value="InterPro"/>
</dbReference>
<dbReference type="InterPro" id="IPR035595">
    <property type="entry name" value="UDP_glycos_trans_CS"/>
</dbReference>
<keyword evidence="3" id="KW-0328">Glycosyltransferase</keyword>
<accession>A0A9E9NQG2</accession>
<dbReference type="PANTHER" id="PTHR48049:SF27">
    <property type="entry name" value="ANTHOCYANIDIN 3-O-GLUCOSYLTRANSFERASE 7-LIKE ISOFORM X1"/>
    <property type="match status" value="1"/>
</dbReference>
<evidence type="ECO:0000256" key="2">
    <source>
        <dbReference type="ARBA" id="ARBA00022679"/>
    </source>
</evidence>
<evidence type="ECO:0000313" key="5">
    <source>
        <dbReference type="EMBL" id="WAU86941.1"/>
    </source>
</evidence>
<dbReference type="Pfam" id="PF00201">
    <property type="entry name" value="UDPGT"/>
    <property type="match status" value="1"/>
</dbReference>
<keyword evidence="2 3" id="KW-0808">Transferase</keyword>
<dbReference type="FunFam" id="3.40.50.2000:FF:000060">
    <property type="entry name" value="Glycosyltransferase"/>
    <property type="match status" value="1"/>
</dbReference>
<evidence type="ECO:0000256" key="1">
    <source>
        <dbReference type="ARBA" id="ARBA00009995"/>
    </source>
</evidence>
<dbReference type="SUPFAM" id="SSF53756">
    <property type="entry name" value="UDP-Glycosyltransferase/glycogen phosphorylase"/>
    <property type="match status" value="1"/>
</dbReference>
<reference evidence="5" key="1">
    <citation type="submission" date="2021-11" db="EMBL/GenBank/DDBJ databases">
        <authorList>
            <person name="Zhang Y."/>
            <person name="Ren M."/>
            <person name="Zhang X."/>
            <person name="Zhou X."/>
            <person name="Yang J."/>
        </authorList>
    </citation>
    <scope>NUCLEOTIDE SEQUENCE</scope>
</reference>
<comment type="similarity">
    <text evidence="1 3">Belongs to the UDP-glycosyltransferase family.</text>
</comment>
<dbReference type="InterPro" id="IPR002213">
    <property type="entry name" value="UDP_glucos_trans"/>
</dbReference>
<dbReference type="InterPro" id="IPR050481">
    <property type="entry name" value="UDP-glycosyltransf_plant"/>
</dbReference>
<evidence type="ECO:0000256" key="4">
    <source>
        <dbReference type="RuleBase" id="RU362057"/>
    </source>
</evidence>
<dbReference type="PANTHER" id="PTHR48049">
    <property type="entry name" value="GLYCOSYLTRANSFERASE"/>
    <property type="match status" value="1"/>
</dbReference>
<dbReference type="Gene3D" id="3.40.50.2000">
    <property type="entry name" value="Glycogen Phosphorylase B"/>
    <property type="match status" value="2"/>
</dbReference>
<dbReference type="EMBL" id="OL546192">
    <property type="protein sequence ID" value="WAU86941.1"/>
    <property type="molecule type" value="mRNA"/>
</dbReference>
<protein>
    <recommendedName>
        <fullName evidence="4">Glycosyltransferase</fullName>
        <ecNumber evidence="4">2.4.1.-</ecNumber>
    </recommendedName>
</protein>
<dbReference type="CDD" id="cd03784">
    <property type="entry name" value="GT1_Gtf-like"/>
    <property type="match status" value="1"/>
</dbReference>
<dbReference type="EC" id="2.4.1.-" evidence="4"/>
<organism evidence="5">
    <name type="scientific">Betula platyphylla</name>
    <name type="common">Asian white birch</name>
    <dbReference type="NCBI Taxonomy" id="78630"/>
    <lineage>
        <taxon>Eukaryota</taxon>
        <taxon>Viridiplantae</taxon>
        <taxon>Streptophyta</taxon>
        <taxon>Embryophyta</taxon>
        <taxon>Tracheophyta</taxon>
        <taxon>Spermatophyta</taxon>
        <taxon>Magnoliopsida</taxon>
        <taxon>eudicotyledons</taxon>
        <taxon>Gunneridae</taxon>
        <taxon>Pentapetalae</taxon>
        <taxon>rosids</taxon>
        <taxon>fabids</taxon>
        <taxon>Fagales</taxon>
        <taxon>Betulaceae</taxon>
        <taxon>Betula</taxon>
    </lineage>
</organism>